<dbReference type="Proteomes" id="UP000193920">
    <property type="component" value="Unassembled WGS sequence"/>
</dbReference>
<feature type="chain" id="PRO_5012440639" description="Apple domain-containing protein" evidence="1">
    <location>
        <begin position="20"/>
        <end position="102"/>
    </location>
</feature>
<keyword evidence="3" id="KW-1185">Reference proteome</keyword>
<evidence type="ECO:0000313" key="2">
    <source>
        <dbReference type="EMBL" id="ORY18670.1"/>
    </source>
</evidence>
<accession>A0A1Y2A8P6</accession>
<name>A0A1Y2A8P6_9FUNG</name>
<evidence type="ECO:0000313" key="3">
    <source>
        <dbReference type="Proteomes" id="UP000193920"/>
    </source>
</evidence>
<proteinExistence type="predicted"/>
<dbReference type="AlphaFoldDB" id="A0A1Y2A8P6"/>
<evidence type="ECO:0000256" key="1">
    <source>
        <dbReference type="SAM" id="SignalP"/>
    </source>
</evidence>
<reference evidence="2 3" key="1">
    <citation type="submission" date="2016-08" db="EMBL/GenBank/DDBJ databases">
        <title>A Parts List for Fungal Cellulosomes Revealed by Comparative Genomics.</title>
        <authorList>
            <consortium name="DOE Joint Genome Institute"/>
            <person name="Haitjema C.H."/>
            <person name="Gilmore S.P."/>
            <person name="Henske J.K."/>
            <person name="Solomon K.V."/>
            <person name="De Groot R."/>
            <person name="Kuo A."/>
            <person name="Mondo S.J."/>
            <person name="Salamov A.A."/>
            <person name="Labutti K."/>
            <person name="Zhao Z."/>
            <person name="Chiniquy J."/>
            <person name="Barry K."/>
            <person name="Brewer H.M."/>
            <person name="Purvine S.O."/>
            <person name="Wright A.T."/>
            <person name="Boxma B."/>
            <person name="Van Alen T."/>
            <person name="Hackstein J.H."/>
            <person name="Baker S.E."/>
            <person name="Grigoriev I.V."/>
            <person name="O'Malley M.A."/>
        </authorList>
    </citation>
    <scope>NUCLEOTIDE SEQUENCE [LARGE SCALE GENOMIC DNA]</scope>
    <source>
        <strain evidence="2 3">G1</strain>
    </source>
</reference>
<feature type="signal peptide" evidence="1">
    <location>
        <begin position="1"/>
        <end position="19"/>
    </location>
</feature>
<dbReference type="EMBL" id="MCOG01000318">
    <property type="protein sequence ID" value="ORY18670.1"/>
    <property type="molecule type" value="Genomic_DNA"/>
</dbReference>
<keyword evidence="1" id="KW-0732">Signal</keyword>
<comment type="caution">
    <text evidence="2">The sequence shown here is derived from an EMBL/GenBank/DDBJ whole genome shotgun (WGS) entry which is preliminary data.</text>
</comment>
<evidence type="ECO:0008006" key="4">
    <source>
        <dbReference type="Google" id="ProtNLM"/>
    </source>
</evidence>
<protein>
    <recommendedName>
        <fullName evidence="4">Apple domain-containing protein</fullName>
    </recommendedName>
</protein>
<gene>
    <name evidence="2" type="ORF">LY90DRAFT_517401</name>
</gene>
<organism evidence="2 3">
    <name type="scientific">Neocallimastix californiae</name>
    <dbReference type="NCBI Taxonomy" id="1754190"/>
    <lineage>
        <taxon>Eukaryota</taxon>
        <taxon>Fungi</taxon>
        <taxon>Fungi incertae sedis</taxon>
        <taxon>Chytridiomycota</taxon>
        <taxon>Chytridiomycota incertae sedis</taxon>
        <taxon>Neocallimastigomycetes</taxon>
        <taxon>Neocallimastigales</taxon>
        <taxon>Neocallimastigaceae</taxon>
        <taxon>Neocallimastix</taxon>
    </lineage>
</organism>
<sequence length="102" mass="11733">MKMLISSVVYMIVVANLLGTQVQIMMNVYMVNVTIKNVLGAIDRGLYFELDGAMIKVYLFMGDDDCSNTFICKNCDERFFTDDLSECYLRSEAINKRFVCIR</sequence>